<comment type="caution">
    <text evidence="2">The sequence shown here is derived from an EMBL/GenBank/DDBJ whole genome shotgun (WGS) entry which is preliminary data.</text>
</comment>
<comment type="similarity">
    <text evidence="1">Belongs to the bactofilin family.</text>
</comment>
<accession>A0ABS4NGL6</accession>
<evidence type="ECO:0000313" key="2">
    <source>
        <dbReference type="EMBL" id="MBP2072824.1"/>
    </source>
</evidence>
<keyword evidence="3" id="KW-1185">Reference proteome</keyword>
<organism evidence="2 3">
    <name type="scientific">Thermoanaerobacterium butyriciformans</name>
    <dbReference type="NCBI Taxonomy" id="1702242"/>
    <lineage>
        <taxon>Bacteria</taxon>
        <taxon>Bacillati</taxon>
        <taxon>Bacillota</taxon>
        <taxon>Clostridia</taxon>
        <taxon>Thermoanaerobacterales</taxon>
        <taxon>Thermoanaerobacteraceae</taxon>
        <taxon>Thermoanaerobacterium</taxon>
    </lineage>
</organism>
<reference evidence="2" key="1">
    <citation type="submission" date="2021-03" db="EMBL/GenBank/DDBJ databases">
        <title>Genomic Encyclopedia of Type Strains, Phase IV (KMG-IV): sequencing the most valuable type-strain genomes for metagenomic binning, comparative biology and taxonomic classification.</title>
        <authorList>
            <person name="Goeker M."/>
        </authorList>
    </citation>
    <scope>NUCLEOTIDE SEQUENCE</scope>
    <source>
        <strain evidence="2">DSM 101588</strain>
    </source>
</reference>
<evidence type="ECO:0000313" key="3">
    <source>
        <dbReference type="Proteomes" id="UP001166402"/>
    </source>
</evidence>
<sequence length="135" mass="14653">MFQRKDVNTLDINTEKIDTIIGKNTTIEGNIKSQGAMRIDGNVTGKIEVQGSIIIGESSKIEADIKADNISVSGEITGNLTINNQVQITSTGKVYGDIEVQNLIIDEGAIFDGNCKMNKKINNSADNQPKKKDNK</sequence>
<proteinExistence type="inferred from homology"/>
<dbReference type="Pfam" id="PF04519">
    <property type="entry name" value="Bactofilin"/>
    <property type="match status" value="1"/>
</dbReference>
<dbReference type="Proteomes" id="UP001166402">
    <property type="component" value="Unassembled WGS sequence"/>
</dbReference>
<gene>
    <name evidence="2" type="ORF">J2Z80_002367</name>
</gene>
<dbReference type="PANTHER" id="PTHR35024:SF4">
    <property type="entry name" value="POLYMER-FORMING CYTOSKELETAL PROTEIN"/>
    <property type="match status" value="1"/>
</dbReference>
<dbReference type="RefSeq" id="WP_209454532.1">
    <property type="nucleotide sequence ID" value="NZ_JAGGLT010000028.1"/>
</dbReference>
<dbReference type="EMBL" id="JAGGLT010000028">
    <property type="protein sequence ID" value="MBP2072824.1"/>
    <property type="molecule type" value="Genomic_DNA"/>
</dbReference>
<evidence type="ECO:0000256" key="1">
    <source>
        <dbReference type="ARBA" id="ARBA00044755"/>
    </source>
</evidence>
<protein>
    <submittedName>
        <fullName evidence="2">Cytoskeletal protein CcmA (Bactofilin family)</fullName>
    </submittedName>
</protein>
<dbReference type="PANTHER" id="PTHR35024">
    <property type="entry name" value="HYPOTHETICAL CYTOSOLIC PROTEIN"/>
    <property type="match status" value="1"/>
</dbReference>
<dbReference type="InterPro" id="IPR007607">
    <property type="entry name" value="BacA/B"/>
</dbReference>
<name>A0ABS4NGL6_9THEO</name>